<protein>
    <submittedName>
        <fullName evidence="3">LysR substrate binding domain protein</fullName>
    </submittedName>
</protein>
<reference evidence="3 4" key="1">
    <citation type="submission" date="2010-04" db="EMBL/GenBank/DDBJ databases">
        <authorList>
            <person name="Qin X."/>
            <person name="Bachman B."/>
            <person name="Battles P."/>
            <person name="Bell A."/>
            <person name="Bess C."/>
            <person name="Bickham C."/>
            <person name="Chaboub L."/>
            <person name="Chen D."/>
            <person name="Coyle M."/>
            <person name="Deiros D.R."/>
            <person name="Dinh H."/>
            <person name="Forbes L."/>
            <person name="Fowler G."/>
            <person name="Francisco L."/>
            <person name="Fu Q."/>
            <person name="Gubbala S."/>
            <person name="Hale W."/>
            <person name="Han Y."/>
            <person name="Hemphill L."/>
            <person name="Highlander S.K."/>
            <person name="Hirani K."/>
            <person name="Hogues M."/>
            <person name="Jackson L."/>
            <person name="Jakkamsetti A."/>
            <person name="Javaid M."/>
            <person name="Jiang H."/>
            <person name="Korchina V."/>
            <person name="Kovar C."/>
            <person name="Lara F."/>
            <person name="Lee S."/>
            <person name="Mata R."/>
            <person name="Mathew T."/>
            <person name="Moen C."/>
            <person name="Morales K."/>
            <person name="Munidasa M."/>
            <person name="Nazareth L."/>
            <person name="Ngo R."/>
            <person name="Nguyen L."/>
            <person name="Okwuonu G."/>
            <person name="Ongeri F."/>
            <person name="Patil S."/>
            <person name="Petrosino J."/>
            <person name="Pham C."/>
            <person name="Pham P."/>
            <person name="Pu L.-L."/>
            <person name="Puazo M."/>
            <person name="Raj R."/>
            <person name="Reid J."/>
            <person name="Rouhana J."/>
            <person name="Saada N."/>
            <person name="Shang Y."/>
            <person name="Simmons D."/>
            <person name="Thornton R."/>
            <person name="Warren J."/>
            <person name="Weissenberger G."/>
            <person name="Zhang J."/>
            <person name="Zhang L."/>
            <person name="Zhou C."/>
            <person name="Zhu D."/>
            <person name="Muzny D."/>
            <person name="Worley K."/>
            <person name="Gibbs R."/>
        </authorList>
    </citation>
    <scope>NUCLEOTIDE SEQUENCE [LARGE SCALE GENOMIC DNA]</scope>
    <source>
        <strain evidence="3 4">ATCC 49957</strain>
    </source>
</reference>
<evidence type="ECO:0000313" key="3">
    <source>
        <dbReference type="EMBL" id="EFH13336.1"/>
    </source>
</evidence>
<organism evidence="3 4">
    <name type="scientific">Pseudoroseomonas cervicalis ATCC 49957</name>
    <dbReference type="NCBI Taxonomy" id="525371"/>
    <lineage>
        <taxon>Bacteria</taxon>
        <taxon>Pseudomonadati</taxon>
        <taxon>Pseudomonadota</taxon>
        <taxon>Alphaproteobacteria</taxon>
        <taxon>Acetobacterales</taxon>
        <taxon>Roseomonadaceae</taxon>
        <taxon>Roseomonas</taxon>
    </lineage>
</organism>
<dbReference type="InterPro" id="IPR005119">
    <property type="entry name" value="LysR_subst-bd"/>
</dbReference>
<sequence>LLRHARLVLAQLDSLRGELAGARRGTVRLLANTAAATAWLPELLARFLARHPLLDLALEERPSRDVAEAVVSGAAPLGIAADHADLSGLESFPFRTDRLVVVAPPFHALARQGGLRFAELLGCDLVGLAGDSALQRHLAGHARRGGQAMRLRIQAQGPEVVCRMVALGAGLAILPEAVLRPGHGLAVLELREDWAERRLRLLARSLAALPEPARLLLDHLRQPATEPPGGASRDAVQERNHLPRGVRV</sequence>
<dbReference type="Pfam" id="PF03466">
    <property type="entry name" value="LysR_substrate"/>
    <property type="match status" value="1"/>
</dbReference>
<dbReference type="PANTHER" id="PTHR30419">
    <property type="entry name" value="HTH-TYPE TRANSCRIPTIONAL REGULATOR YBHD"/>
    <property type="match status" value="1"/>
</dbReference>
<dbReference type="GO" id="GO:0005829">
    <property type="term" value="C:cytosol"/>
    <property type="evidence" value="ECO:0007669"/>
    <property type="project" value="TreeGrafter"/>
</dbReference>
<feature type="domain" description="LysR substrate-binding" evidence="2">
    <location>
        <begin position="21"/>
        <end position="222"/>
    </location>
</feature>
<dbReference type="SUPFAM" id="SSF53850">
    <property type="entry name" value="Periplasmic binding protein-like II"/>
    <property type="match status" value="1"/>
</dbReference>
<evidence type="ECO:0000313" key="4">
    <source>
        <dbReference type="Proteomes" id="UP000005324"/>
    </source>
</evidence>
<dbReference type="HOGENOM" id="CLU_1117797_0_0_5"/>
<evidence type="ECO:0000256" key="1">
    <source>
        <dbReference type="SAM" id="MobiDB-lite"/>
    </source>
</evidence>
<feature type="region of interest" description="Disordered" evidence="1">
    <location>
        <begin position="222"/>
        <end position="248"/>
    </location>
</feature>
<dbReference type="Proteomes" id="UP000005324">
    <property type="component" value="Unassembled WGS sequence"/>
</dbReference>
<dbReference type="EMBL" id="ADVL01000088">
    <property type="protein sequence ID" value="EFH13336.1"/>
    <property type="molecule type" value="Genomic_DNA"/>
</dbReference>
<dbReference type="RefSeq" id="WP_007003507.1">
    <property type="nucleotide sequence ID" value="NZ_GG770778.1"/>
</dbReference>
<proteinExistence type="predicted"/>
<name>D5RH88_9PROT</name>
<accession>D5RH88</accession>
<evidence type="ECO:0000259" key="2">
    <source>
        <dbReference type="Pfam" id="PF03466"/>
    </source>
</evidence>
<feature type="non-terminal residue" evidence="3">
    <location>
        <position position="1"/>
    </location>
</feature>
<dbReference type="InterPro" id="IPR050950">
    <property type="entry name" value="HTH-type_LysR_regulators"/>
</dbReference>
<dbReference type="AlphaFoldDB" id="D5RH88"/>
<comment type="caution">
    <text evidence="3">The sequence shown here is derived from an EMBL/GenBank/DDBJ whole genome shotgun (WGS) entry which is preliminary data.</text>
</comment>
<dbReference type="PANTHER" id="PTHR30419:SF2">
    <property type="entry name" value="LYSR FAMILY TRANSCRIPTIONAL REGULATOR"/>
    <property type="match status" value="1"/>
</dbReference>
<keyword evidence="4" id="KW-1185">Reference proteome</keyword>
<dbReference type="Gene3D" id="3.40.190.290">
    <property type="match status" value="1"/>
</dbReference>
<dbReference type="GO" id="GO:0006355">
    <property type="term" value="P:regulation of DNA-templated transcription"/>
    <property type="evidence" value="ECO:0007669"/>
    <property type="project" value="TreeGrafter"/>
</dbReference>
<gene>
    <name evidence="3" type="ORF">HMPREF0731_0447</name>
</gene>